<evidence type="ECO:0000313" key="3">
    <source>
        <dbReference type="Proteomes" id="UP000003688"/>
    </source>
</evidence>
<gene>
    <name evidence="2" type="ORF">Cflav_PD4019</name>
</gene>
<keyword evidence="3" id="KW-1185">Reference proteome</keyword>
<dbReference type="EMBL" id="ABOX02000013">
    <property type="protein sequence ID" value="EEF60850.1"/>
    <property type="molecule type" value="Genomic_DNA"/>
</dbReference>
<organism evidence="2 3">
    <name type="scientific">Pedosphaera parvula (strain Ellin514)</name>
    <dbReference type="NCBI Taxonomy" id="320771"/>
    <lineage>
        <taxon>Bacteria</taxon>
        <taxon>Pseudomonadati</taxon>
        <taxon>Verrucomicrobiota</taxon>
        <taxon>Pedosphaerae</taxon>
        <taxon>Pedosphaerales</taxon>
        <taxon>Pedosphaeraceae</taxon>
        <taxon>Pedosphaera</taxon>
    </lineage>
</organism>
<accession>B9XGS9</accession>
<dbReference type="STRING" id="320771.Cflav_PD4019"/>
<reference evidence="2 3" key="1">
    <citation type="journal article" date="2011" name="J. Bacteriol.">
        <title>Genome sequence of 'Pedosphaera parvula' Ellin514, an aerobic Verrucomicrobial isolate from pasture soil.</title>
        <authorList>
            <person name="Kant R."/>
            <person name="van Passel M.W."/>
            <person name="Sangwan P."/>
            <person name="Palva A."/>
            <person name="Lucas S."/>
            <person name="Copeland A."/>
            <person name="Lapidus A."/>
            <person name="Glavina Del Rio T."/>
            <person name="Dalin E."/>
            <person name="Tice H."/>
            <person name="Bruce D."/>
            <person name="Goodwin L."/>
            <person name="Pitluck S."/>
            <person name="Chertkov O."/>
            <person name="Larimer F.W."/>
            <person name="Land M.L."/>
            <person name="Hauser L."/>
            <person name="Brettin T.S."/>
            <person name="Detter J.C."/>
            <person name="Han S."/>
            <person name="de Vos W.M."/>
            <person name="Janssen P.H."/>
            <person name="Smidt H."/>
        </authorList>
    </citation>
    <scope>NUCLEOTIDE SEQUENCE [LARGE SCALE GENOMIC DNA]</scope>
    <source>
        <strain evidence="2 3">Ellin514</strain>
    </source>
</reference>
<keyword evidence="1" id="KW-0732">Signal</keyword>
<name>B9XGS9_PEDPL</name>
<comment type="caution">
    <text evidence="2">The sequence shown here is derived from an EMBL/GenBank/DDBJ whole genome shotgun (WGS) entry which is preliminary data.</text>
</comment>
<proteinExistence type="predicted"/>
<evidence type="ECO:0000256" key="1">
    <source>
        <dbReference type="SAM" id="SignalP"/>
    </source>
</evidence>
<dbReference type="Proteomes" id="UP000003688">
    <property type="component" value="Unassembled WGS sequence"/>
</dbReference>
<feature type="signal peptide" evidence="1">
    <location>
        <begin position="1"/>
        <end position="21"/>
    </location>
</feature>
<protein>
    <submittedName>
        <fullName evidence="2">Uncharacterized protein</fullName>
    </submittedName>
</protein>
<feature type="chain" id="PRO_5002893204" evidence="1">
    <location>
        <begin position="22"/>
        <end position="269"/>
    </location>
</feature>
<evidence type="ECO:0000313" key="2">
    <source>
        <dbReference type="EMBL" id="EEF60850.1"/>
    </source>
</evidence>
<sequence precursor="true">MRTLFALVLLVCLAVNAPVNAQPTPPGTTGRVYINSEQLAINICQDEARFKGVFTYNYVDEVLGREKTNDLIYLKIPIWFPEHNSEDPTVAAFWSAFQKDALNQITPGNREVFDKAVGLDITLGDHPVNLNSFYAIGLGNNQDWAPEGWQKTNYNCLVFVVTEPNDFVHAKAPVTVTWRQPHMVFKNKKYFYYIPNFRYLPENISTATSDKYTVHLTAARDCTSDVTIGPRQFFIHSGRGIVTGPRHHVPVEATILRPEIPVVSGPRGF</sequence>
<dbReference type="AlphaFoldDB" id="B9XGS9"/>
<dbReference type="RefSeq" id="WP_007415025.1">
    <property type="nucleotide sequence ID" value="NZ_ABOX02000013.1"/>
</dbReference>